<feature type="transmembrane region" description="Helical" evidence="6">
    <location>
        <begin position="313"/>
        <end position="334"/>
    </location>
</feature>
<feature type="transmembrane region" description="Helical" evidence="6">
    <location>
        <begin position="188"/>
        <end position="206"/>
    </location>
</feature>
<evidence type="ECO:0000256" key="3">
    <source>
        <dbReference type="ARBA" id="ARBA00022692"/>
    </source>
</evidence>
<dbReference type="STRING" id="1293439.WH87_08215"/>
<dbReference type="EMBL" id="LANJ01000012">
    <property type="protein sequence ID" value="KKC38908.1"/>
    <property type="molecule type" value="Genomic_DNA"/>
</dbReference>
<feature type="transmembrane region" description="Helical" evidence="6">
    <location>
        <begin position="265"/>
        <end position="283"/>
    </location>
</feature>
<comment type="caution">
    <text evidence="7">The sequence shown here is derived from an EMBL/GenBank/DDBJ whole genome shotgun (WGS) entry which is preliminary data.</text>
</comment>
<evidence type="ECO:0000313" key="8">
    <source>
        <dbReference type="Proteomes" id="UP000033411"/>
    </source>
</evidence>
<feature type="transmembrane region" description="Helical" evidence="6">
    <location>
        <begin position="38"/>
        <end position="56"/>
    </location>
</feature>
<keyword evidence="8" id="KW-1185">Reference proteome</keyword>
<keyword evidence="5 6" id="KW-0472">Membrane</keyword>
<evidence type="ECO:0000256" key="1">
    <source>
        <dbReference type="ARBA" id="ARBA00004651"/>
    </source>
</evidence>
<dbReference type="CDD" id="cd13125">
    <property type="entry name" value="MATE_like_10"/>
    <property type="match status" value="1"/>
</dbReference>
<feature type="transmembrane region" description="Helical" evidence="6">
    <location>
        <begin position="400"/>
        <end position="421"/>
    </location>
</feature>
<dbReference type="Pfam" id="PF13440">
    <property type="entry name" value="Polysacc_synt_3"/>
    <property type="match status" value="1"/>
</dbReference>
<feature type="transmembrane region" description="Helical" evidence="6">
    <location>
        <begin position="433"/>
        <end position="451"/>
    </location>
</feature>
<dbReference type="AlphaFoldDB" id="A0A0F5QDV7"/>
<keyword evidence="3 6" id="KW-0812">Transmembrane</keyword>
<evidence type="ECO:0000256" key="4">
    <source>
        <dbReference type="ARBA" id="ARBA00022989"/>
    </source>
</evidence>
<keyword evidence="4 6" id="KW-1133">Transmembrane helix</keyword>
<feature type="transmembrane region" description="Helical" evidence="6">
    <location>
        <begin position="374"/>
        <end position="394"/>
    </location>
</feature>
<keyword evidence="2" id="KW-1003">Cell membrane</keyword>
<feature type="transmembrane region" description="Helical" evidence="6">
    <location>
        <begin position="457"/>
        <end position="475"/>
    </location>
</feature>
<feature type="transmembrane region" description="Helical" evidence="6">
    <location>
        <begin position="163"/>
        <end position="182"/>
    </location>
</feature>
<evidence type="ECO:0000256" key="6">
    <source>
        <dbReference type="SAM" id="Phobius"/>
    </source>
</evidence>
<feature type="transmembrane region" description="Helical" evidence="6">
    <location>
        <begin position="346"/>
        <end position="367"/>
    </location>
</feature>
<evidence type="ECO:0000256" key="2">
    <source>
        <dbReference type="ARBA" id="ARBA00022475"/>
    </source>
</evidence>
<dbReference type="InterPro" id="IPR044550">
    <property type="entry name" value="WzxE"/>
</dbReference>
<comment type="subcellular location">
    <subcellularLocation>
        <location evidence="1">Cell membrane</location>
        <topology evidence="1">Multi-pass membrane protein</topology>
    </subcellularLocation>
</comment>
<dbReference type="InterPro" id="IPR050833">
    <property type="entry name" value="Poly_Biosynth_Transport"/>
</dbReference>
<dbReference type="GO" id="GO:0009246">
    <property type="term" value="P:enterobacterial common antigen biosynthetic process"/>
    <property type="evidence" value="ECO:0007669"/>
    <property type="project" value="InterPro"/>
</dbReference>
<name>A0A0F5QDV7_9HYPH</name>
<dbReference type="PANTHER" id="PTHR30250">
    <property type="entry name" value="PST FAMILY PREDICTED COLANIC ACID TRANSPORTER"/>
    <property type="match status" value="1"/>
</dbReference>
<gene>
    <name evidence="7" type="ORF">WH87_08215</name>
</gene>
<dbReference type="GO" id="GO:0005886">
    <property type="term" value="C:plasma membrane"/>
    <property type="evidence" value="ECO:0007669"/>
    <property type="project" value="UniProtKB-SubCell"/>
</dbReference>
<dbReference type="PANTHER" id="PTHR30250:SF11">
    <property type="entry name" value="O-ANTIGEN TRANSPORTER-RELATED"/>
    <property type="match status" value="1"/>
</dbReference>
<protein>
    <submittedName>
        <fullName evidence="7">Membrane protein</fullName>
    </submittedName>
</protein>
<sequence length="509" mass="54175">MEATRAESRYGQILRSTSLIGASQIINIAMSVVRLKVLAVLLGPAGVGLFGLYNVITDLTVSLVGFGVQSSGVRQVAVAVSTGDVEKIARIAKVLRLTSLILGLLGAGVLLAFAAPISALSFGTEARASGVMLLGAAVLFRIFAGAPTAIIQGNRRVGDLARMTVVGAVLNTVVAIPLVYFLGEAGVVPSLLAVALTSWLAAQFYCRKIALPAVRLDFSAFTHETRLLLNLGFAFMASALLTTGSAFVIRILIVQQLGVDAAGNYQAAWALGGIYVGVILQAMGTDFYPHLSAVSHDHAASNQMVNEQSRISILLAGPGLLATLALSPLVMTVFYSHQFTEAVPILRWFCLGMLLRVVAWPMGFVIVAKGRQQMFFWTELAAAVVQVGLAWALLSYAGLAGAGIAFVGLYVWHGGVIYLLVRRLTGFRFSRENLVLIGMYVGLTCLVLLAVELLPVWPGTLVALVATALASWFSLGQLVRLVPVHWVPSGLRPVVYFLLRHQPLAADPR</sequence>
<evidence type="ECO:0000313" key="7">
    <source>
        <dbReference type="EMBL" id="KKC38908.1"/>
    </source>
</evidence>
<dbReference type="PATRIC" id="fig|1293439.3.peg.1213"/>
<feature type="transmembrane region" description="Helical" evidence="6">
    <location>
        <begin position="97"/>
        <end position="119"/>
    </location>
</feature>
<reference evidence="7 8" key="1">
    <citation type="submission" date="2015-03" db="EMBL/GenBank/DDBJ databases">
        <authorList>
            <person name="Lepp D."/>
            <person name="Hassan Y.I."/>
            <person name="Li X.-Z."/>
            <person name="Zhou T."/>
        </authorList>
    </citation>
    <scope>NUCLEOTIDE SEQUENCE [LARGE SCALE GENOMIC DNA]</scope>
    <source>
        <strain evidence="7 8">E84</strain>
    </source>
</reference>
<feature type="transmembrane region" description="Helical" evidence="6">
    <location>
        <begin position="227"/>
        <end position="253"/>
    </location>
</feature>
<accession>A0A0F5QDV7</accession>
<proteinExistence type="predicted"/>
<organism evidence="7 8">
    <name type="scientific">Devosia epidermidihirudinis</name>
    <dbReference type="NCBI Taxonomy" id="1293439"/>
    <lineage>
        <taxon>Bacteria</taxon>
        <taxon>Pseudomonadati</taxon>
        <taxon>Pseudomonadota</taxon>
        <taxon>Alphaproteobacteria</taxon>
        <taxon>Hyphomicrobiales</taxon>
        <taxon>Devosiaceae</taxon>
        <taxon>Devosia</taxon>
    </lineage>
</organism>
<feature type="transmembrane region" description="Helical" evidence="6">
    <location>
        <begin position="131"/>
        <end position="151"/>
    </location>
</feature>
<dbReference type="Proteomes" id="UP000033411">
    <property type="component" value="Unassembled WGS sequence"/>
</dbReference>
<feature type="transmembrane region" description="Helical" evidence="6">
    <location>
        <begin position="12"/>
        <end position="32"/>
    </location>
</feature>
<evidence type="ECO:0000256" key="5">
    <source>
        <dbReference type="ARBA" id="ARBA00023136"/>
    </source>
</evidence>